<comment type="caution">
    <text evidence="2">The sequence shown here is derived from an EMBL/GenBank/DDBJ whole genome shotgun (WGS) entry which is preliminary data.</text>
</comment>
<dbReference type="EMBL" id="DYXY01000132">
    <property type="protein sequence ID" value="HJE15481.1"/>
    <property type="molecule type" value="Genomic_DNA"/>
</dbReference>
<evidence type="ECO:0000256" key="1">
    <source>
        <dbReference type="SAM" id="MobiDB-lite"/>
    </source>
</evidence>
<evidence type="ECO:0000313" key="2">
    <source>
        <dbReference type="EMBL" id="HJE15481.1"/>
    </source>
</evidence>
<protein>
    <submittedName>
        <fullName evidence="2">Uncharacterized protein</fullName>
    </submittedName>
</protein>
<name>A0A921DUT8_9LACO</name>
<dbReference type="Proteomes" id="UP000774947">
    <property type="component" value="Unassembled WGS sequence"/>
</dbReference>
<reference evidence="2" key="1">
    <citation type="journal article" date="2021" name="PeerJ">
        <title>Extensive microbial diversity within the chicken gut microbiome revealed by metagenomics and culture.</title>
        <authorList>
            <person name="Gilroy R."/>
            <person name="Ravi A."/>
            <person name="Getino M."/>
            <person name="Pursley I."/>
            <person name="Horton D.L."/>
            <person name="Alikhan N.F."/>
            <person name="Baker D."/>
            <person name="Gharbi K."/>
            <person name="Hall N."/>
            <person name="Watson M."/>
            <person name="Adriaenssens E.M."/>
            <person name="Foster-Nyarko E."/>
            <person name="Jarju S."/>
            <person name="Secka A."/>
            <person name="Antonio M."/>
            <person name="Oren A."/>
            <person name="Chaudhuri R.R."/>
            <person name="La Ragione R."/>
            <person name="Hildebrand F."/>
            <person name="Pallen M.J."/>
        </authorList>
    </citation>
    <scope>NUCLEOTIDE SEQUENCE</scope>
    <source>
        <strain evidence="2">CHK173-2119</strain>
    </source>
</reference>
<evidence type="ECO:0000313" key="3">
    <source>
        <dbReference type="Proteomes" id="UP000774947"/>
    </source>
</evidence>
<reference evidence="2" key="2">
    <citation type="submission" date="2021-09" db="EMBL/GenBank/DDBJ databases">
        <authorList>
            <person name="Gilroy R."/>
        </authorList>
    </citation>
    <scope>NUCLEOTIDE SEQUENCE</scope>
    <source>
        <strain evidence="2">CHK173-2119</strain>
    </source>
</reference>
<feature type="compositionally biased region" description="Basic and acidic residues" evidence="1">
    <location>
        <begin position="1"/>
        <end position="10"/>
    </location>
</feature>
<feature type="compositionally biased region" description="Basic and acidic residues" evidence="1">
    <location>
        <begin position="17"/>
        <end position="44"/>
    </location>
</feature>
<accession>A0A921DUT8</accession>
<proteinExistence type="predicted"/>
<organism evidence="2 3">
    <name type="scientific">Lapidilactobacillus dextrinicus</name>
    <dbReference type="NCBI Taxonomy" id="51664"/>
    <lineage>
        <taxon>Bacteria</taxon>
        <taxon>Bacillati</taxon>
        <taxon>Bacillota</taxon>
        <taxon>Bacilli</taxon>
        <taxon>Lactobacillales</taxon>
        <taxon>Lactobacillaceae</taxon>
        <taxon>Lapidilactobacillus</taxon>
    </lineage>
</organism>
<feature type="compositionally biased region" description="Basic and acidic residues" evidence="1">
    <location>
        <begin position="53"/>
        <end position="73"/>
    </location>
</feature>
<sequence>MTHHQSHEENENQNNIHDSKRYGETDHVDTNKETSDLDHGHLTENEESPESASKPHGDEGIHDDKRYGETDHVDTDEETSNLDPGHLTENNND</sequence>
<gene>
    <name evidence="2" type="ORF">K8W17_05330</name>
</gene>
<feature type="region of interest" description="Disordered" evidence="1">
    <location>
        <begin position="1"/>
        <end position="93"/>
    </location>
</feature>
<dbReference type="AlphaFoldDB" id="A0A921DUT8"/>